<feature type="transmembrane region" description="Helical" evidence="1">
    <location>
        <begin position="12"/>
        <end position="30"/>
    </location>
</feature>
<feature type="domain" description="DUF218" evidence="2">
    <location>
        <begin position="80"/>
        <end position="249"/>
    </location>
</feature>
<dbReference type="GO" id="GO:0000270">
    <property type="term" value="P:peptidoglycan metabolic process"/>
    <property type="evidence" value="ECO:0007669"/>
    <property type="project" value="TreeGrafter"/>
</dbReference>
<dbReference type="KEGG" id="glj:GKIL_2993"/>
<reference evidence="3 4" key="1">
    <citation type="journal article" date="2013" name="PLoS ONE">
        <title>Cultivation and Complete Genome Sequencing of Gloeobacter kilaueensis sp. nov., from a Lava Cave in Kilauea Caldera, Hawai'i.</title>
        <authorList>
            <person name="Saw J.H."/>
            <person name="Schatz M."/>
            <person name="Brown M.V."/>
            <person name="Kunkel D.D."/>
            <person name="Foster J.S."/>
            <person name="Shick H."/>
            <person name="Christensen S."/>
            <person name="Hou S."/>
            <person name="Wan X."/>
            <person name="Donachie S.P."/>
        </authorList>
    </citation>
    <scope>NUCLEOTIDE SEQUENCE [LARGE SCALE GENOMIC DNA]</scope>
    <source>
        <strain evidence="4">JS</strain>
    </source>
</reference>
<sequence>MFLYLSKVLPAFIYPIGLSMVLVVAVALLGRRWPKTAIGLCGAVFLLLGIFASPLVSTALLGSLESQYPGGPIAKLPTAQAIVVLGGSVRMPTRLHDGVELAEASDRVLHAARLFRAGKAPVILMSGGNVPFYSEPGQLPEAQYMRRLIGEFGVPAKAVLVETGSQNTFENAQQSSALLLPQAVRRILLVTSAYHMPRSVAIFRRAGFEVIPAATDFRSDAIVSDWLLTWLPTAEAMDNSTLALKEWVGLLVYRLRGWA</sequence>
<evidence type="ECO:0000313" key="4">
    <source>
        <dbReference type="Proteomes" id="UP000017396"/>
    </source>
</evidence>
<dbReference type="InterPro" id="IPR051599">
    <property type="entry name" value="Cell_Envelope_Assoc"/>
</dbReference>
<dbReference type="CDD" id="cd06259">
    <property type="entry name" value="YdcF-like"/>
    <property type="match status" value="1"/>
</dbReference>
<dbReference type="InterPro" id="IPR014729">
    <property type="entry name" value="Rossmann-like_a/b/a_fold"/>
</dbReference>
<keyword evidence="1" id="KW-1133">Transmembrane helix</keyword>
<dbReference type="PANTHER" id="PTHR30336:SF4">
    <property type="entry name" value="ENVELOPE BIOGENESIS FACTOR ELYC"/>
    <property type="match status" value="1"/>
</dbReference>
<name>U5QNR7_GLOK1</name>
<dbReference type="AlphaFoldDB" id="U5QNR7"/>
<evidence type="ECO:0000256" key="1">
    <source>
        <dbReference type="SAM" id="Phobius"/>
    </source>
</evidence>
<accession>U5QNR7</accession>
<dbReference type="RefSeq" id="WP_023174482.1">
    <property type="nucleotide sequence ID" value="NC_022600.1"/>
</dbReference>
<proteinExistence type="predicted"/>
<dbReference type="Pfam" id="PF02698">
    <property type="entry name" value="DUF218"/>
    <property type="match status" value="1"/>
</dbReference>
<dbReference type="Gene3D" id="3.40.50.620">
    <property type="entry name" value="HUPs"/>
    <property type="match status" value="1"/>
</dbReference>
<dbReference type="HOGENOM" id="CLU_053514_3_0_3"/>
<evidence type="ECO:0000313" key="3">
    <source>
        <dbReference type="EMBL" id="AGY59239.1"/>
    </source>
</evidence>
<dbReference type="Proteomes" id="UP000017396">
    <property type="component" value="Chromosome"/>
</dbReference>
<dbReference type="EMBL" id="CP003587">
    <property type="protein sequence ID" value="AGY59239.1"/>
    <property type="molecule type" value="Genomic_DNA"/>
</dbReference>
<feature type="transmembrane region" description="Helical" evidence="1">
    <location>
        <begin position="37"/>
        <end position="56"/>
    </location>
</feature>
<dbReference type="GO" id="GO:0005886">
    <property type="term" value="C:plasma membrane"/>
    <property type="evidence" value="ECO:0007669"/>
    <property type="project" value="TreeGrafter"/>
</dbReference>
<dbReference type="InterPro" id="IPR003848">
    <property type="entry name" value="DUF218"/>
</dbReference>
<dbReference type="PANTHER" id="PTHR30336">
    <property type="entry name" value="INNER MEMBRANE PROTEIN, PROBABLE PERMEASE"/>
    <property type="match status" value="1"/>
</dbReference>
<dbReference type="GO" id="GO:0043164">
    <property type="term" value="P:Gram-negative-bacterium-type cell wall biogenesis"/>
    <property type="evidence" value="ECO:0007669"/>
    <property type="project" value="TreeGrafter"/>
</dbReference>
<gene>
    <name evidence="3" type="ORF">GKIL_2993</name>
</gene>
<organism evidence="3 4">
    <name type="scientific">Gloeobacter kilaueensis (strain ATCC BAA-2537 / CCAP 1431/1 / ULC 316 / JS1)</name>
    <dbReference type="NCBI Taxonomy" id="1183438"/>
    <lineage>
        <taxon>Bacteria</taxon>
        <taxon>Bacillati</taxon>
        <taxon>Cyanobacteriota</taxon>
        <taxon>Cyanophyceae</taxon>
        <taxon>Gloeobacterales</taxon>
        <taxon>Gloeobacteraceae</taxon>
        <taxon>Gloeobacter</taxon>
    </lineage>
</organism>
<protein>
    <recommendedName>
        <fullName evidence="2">DUF218 domain-containing protein</fullName>
    </recommendedName>
</protein>
<keyword evidence="1" id="KW-0472">Membrane</keyword>
<keyword evidence="4" id="KW-1185">Reference proteome</keyword>
<evidence type="ECO:0000259" key="2">
    <source>
        <dbReference type="Pfam" id="PF02698"/>
    </source>
</evidence>
<dbReference type="OrthoDB" id="9782395at2"/>
<dbReference type="eggNOG" id="COG1434">
    <property type="taxonomic scope" value="Bacteria"/>
</dbReference>
<keyword evidence="1" id="KW-0812">Transmembrane</keyword>